<sequence length="59" mass="6709">MELMANVMAQETVSRTADREAQEARRGGEDELRVERFMNNKPPIVKGGYDPEGAQTWLE</sequence>
<dbReference type="EMBL" id="LXQA010974920">
    <property type="protein sequence ID" value="MCI79493.1"/>
    <property type="molecule type" value="Genomic_DNA"/>
</dbReference>
<proteinExistence type="predicted"/>
<feature type="compositionally biased region" description="Basic and acidic residues" evidence="1">
    <location>
        <begin position="16"/>
        <end position="38"/>
    </location>
</feature>
<feature type="region of interest" description="Disordered" evidence="1">
    <location>
        <begin position="1"/>
        <end position="59"/>
    </location>
</feature>
<organism evidence="2 3">
    <name type="scientific">Trifolium medium</name>
    <dbReference type="NCBI Taxonomy" id="97028"/>
    <lineage>
        <taxon>Eukaryota</taxon>
        <taxon>Viridiplantae</taxon>
        <taxon>Streptophyta</taxon>
        <taxon>Embryophyta</taxon>
        <taxon>Tracheophyta</taxon>
        <taxon>Spermatophyta</taxon>
        <taxon>Magnoliopsida</taxon>
        <taxon>eudicotyledons</taxon>
        <taxon>Gunneridae</taxon>
        <taxon>Pentapetalae</taxon>
        <taxon>rosids</taxon>
        <taxon>fabids</taxon>
        <taxon>Fabales</taxon>
        <taxon>Fabaceae</taxon>
        <taxon>Papilionoideae</taxon>
        <taxon>50 kb inversion clade</taxon>
        <taxon>NPAAA clade</taxon>
        <taxon>Hologalegina</taxon>
        <taxon>IRL clade</taxon>
        <taxon>Trifolieae</taxon>
        <taxon>Trifolium</taxon>
    </lineage>
</organism>
<comment type="caution">
    <text evidence="2">The sequence shown here is derived from an EMBL/GenBank/DDBJ whole genome shotgun (WGS) entry which is preliminary data.</text>
</comment>
<evidence type="ECO:0000313" key="2">
    <source>
        <dbReference type="EMBL" id="MCI79493.1"/>
    </source>
</evidence>
<reference evidence="2 3" key="1">
    <citation type="journal article" date="2018" name="Front. Plant Sci.">
        <title>Red Clover (Trifolium pratense) and Zigzag Clover (T. medium) - A Picture of Genomic Similarities and Differences.</title>
        <authorList>
            <person name="Dluhosova J."/>
            <person name="Istvanek J."/>
            <person name="Nedelnik J."/>
            <person name="Repkova J."/>
        </authorList>
    </citation>
    <scope>NUCLEOTIDE SEQUENCE [LARGE SCALE GENOMIC DNA]</scope>
    <source>
        <strain evidence="3">cv. 10/8</strain>
        <tissue evidence="2">Leaf</tissue>
    </source>
</reference>
<dbReference type="Proteomes" id="UP000265520">
    <property type="component" value="Unassembled WGS sequence"/>
</dbReference>
<keyword evidence="3" id="KW-1185">Reference proteome</keyword>
<evidence type="ECO:0000313" key="3">
    <source>
        <dbReference type="Proteomes" id="UP000265520"/>
    </source>
</evidence>
<dbReference type="AlphaFoldDB" id="A0A392UWB0"/>
<evidence type="ECO:0000256" key="1">
    <source>
        <dbReference type="SAM" id="MobiDB-lite"/>
    </source>
</evidence>
<protein>
    <submittedName>
        <fullName evidence="2">Uncharacterized protein</fullName>
    </submittedName>
</protein>
<accession>A0A392UWB0</accession>
<name>A0A392UWB0_9FABA</name>
<feature type="non-terminal residue" evidence="2">
    <location>
        <position position="59"/>
    </location>
</feature>